<dbReference type="SUPFAM" id="SSF55298">
    <property type="entry name" value="YjgF-like"/>
    <property type="match status" value="1"/>
</dbReference>
<dbReference type="STRING" id="1328760.A0A165IMH9"/>
<dbReference type="PANTHER" id="PTHR11803:SF42">
    <property type="entry name" value="MMF1"/>
    <property type="match status" value="1"/>
</dbReference>
<accession>A0A165IMH9</accession>
<dbReference type="InParanoid" id="A0A165IMH9"/>
<dbReference type="EMBL" id="KV407455">
    <property type="protein sequence ID" value="KZF25109.1"/>
    <property type="molecule type" value="Genomic_DNA"/>
</dbReference>
<dbReference type="Proteomes" id="UP000076632">
    <property type="component" value="Unassembled WGS sequence"/>
</dbReference>
<dbReference type="PANTHER" id="PTHR11803">
    <property type="entry name" value="2-IMINOBUTANOATE/2-IMINOPROPANOATE DEAMINASE RIDA"/>
    <property type="match status" value="1"/>
</dbReference>
<dbReference type="GeneID" id="28896936"/>
<evidence type="ECO:0000313" key="2">
    <source>
        <dbReference type="EMBL" id="KZF25109.1"/>
    </source>
</evidence>
<dbReference type="InterPro" id="IPR035959">
    <property type="entry name" value="RutC-like_sf"/>
</dbReference>
<dbReference type="Gene3D" id="3.30.1330.40">
    <property type="entry name" value="RutC-like"/>
    <property type="match status" value="1"/>
</dbReference>
<dbReference type="Pfam" id="PF01042">
    <property type="entry name" value="Ribonuc_L-PSP"/>
    <property type="match status" value="1"/>
</dbReference>
<gene>
    <name evidence="2" type="ORF">L228DRAFT_243901</name>
</gene>
<dbReference type="InterPro" id="IPR006175">
    <property type="entry name" value="YjgF/YER057c/UK114"/>
</dbReference>
<protein>
    <submittedName>
        <fullName evidence="2">YabJ protein</fullName>
    </submittedName>
</protein>
<dbReference type="FunFam" id="3.30.1330.40:FF:000001">
    <property type="entry name" value="L-PSP family endoribonuclease"/>
    <property type="match status" value="1"/>
</dbReference>
<reference evidence="2 3" key="1">
    <citation type="journal article" date="2016" name="Fungal Biol.">
        <title>The genome of Xylona heveae provides a window into fungal endophytism.</title>
        <authorList>
            <person name="Gazis R."/>
            <person name="Kuo A."/>
            <person name="Riley R."/>
            <person name="LaButti K."/>
            <person name="Lipzen A."/>
            <person name="Lin J."/>
            <person name="Amirebrahimi M."/>
            <person name="Hesse C.N."/>
            <person name="Spatafora J.W."/>
            <person name="Henrissat B."/>
            <person name="Hainaut M."/>
            <person name="Grigoriev I.V."/>
            <person name="Hibbett D.S."/>
        </authorList>
    </citation>
    <scope>NUCLEOTIDE SEQUENCE [LARGE SCALE GENOMIC DNA]</scope>
    <source>
        <strain evidence="2 3">TC161</strain>
    </source>
</reference>
<dbReference type="AlphaFoldDB" id="A0A165IMH9"/>
<evidence type="ECO:0000256" key="1">
    <source>
        <dbReference type="ARBA" id="ARBA00010552"/>
    </source>
</evidence>
<comment type="similarity">
    <text evidence="1">Belongs to the RutC family.</text>
</comment>
<dbReference type="OrthoDB" id="309640at2759"/>
<dbReference type="NCBIfam" id="TIGR00004">
    <property type="entry name" value="Rid family detoxifying hydrolase"/>
    <property type="match status" value="1"/>
</dbReference>
<proteinExistence type="inferred from homology"/>
<dbReference type="GO" id="GO:0005739">
    <property type="term" value="C:mitochondrion"/>
    <property type="evidence" value="ECO:0007669"/>
    <property type="project" value="TreeGrafter"/>
</dbReference>
<dbReference type="GO" id="GO:0005829">
    <property type="term" value="C:cytosol"/>
    <property type="evidence" value="ECO:0007669"/>
    <property type="project" value="TreeGrafter"/>
</dbReference>
<dbReference type="InterPro" id="IPR006056">
    <property type="entry name" value="RidA"/>
</dbReference>
<organism evidence="2 3">
    <name type="scientific">Xylona heveae (strain CBS 132557 / TC161)</name>
    <dbReference type="NCBI Taxonomy" id="1328760"/>
    <lineage>
        <taxon>Eukaryota</taxon>
        <taxon>Fungi</taxon>
        <taxon>Dikarya</taxon>
        <taxon>Ascomycota</taxon>
        <taxon>Pezizomycotina</taxon>
        <taxon>Xylonomycetes</taxon>
        <taxon>Xylonales</taxon>
        <taxon>Xylonaceae</taxon>
        <taxon>Xylona</taxon>
    </lineage>
</organism>
<dbReference type="CDD" id="cd00448">
    <property type="entry name" value="YjgF_YER057c_UK114_family"/>
    <property type="match status" value="1"/>
</dbReference>
<name>A0A165IMH9_XYLHT</name>
<evidence type="ECO:0000313" key="3">
    <source>
        <dbReference type="Proteomes" id="UP000076632"/>
    </source>
</evidence>
<sequence>MSLKTKVSTGLEAPNALHSQAIISNGMIYCSGSVGVDLKTKKFVEGGVGARTAQAIRNLALILEKAGSHLNNTVKVNVFLTTMDDYDEVNKVYRTFFAAEPKPVRTCVAVHQLPFGTDVEVELVAHAGTTTQAKL</sequence>
<dbReference type="OMA" id="PPARICC"/>
<dbReference type="GO" id="GO:0019239">
    <property type="term" value="F:deaminase activity"/>
    <property type="evidence" value="ECO:0007669"/>
    <property type="project" value="TreeGrafter"/>
</dbReference>
<dbReference type="RefSeq" id="XP_018190664.1">
    <property type="nucleotide sequence ID" value="XM_018331799.1"/>
</dbReference>
<keyword evidence="3" id="KW-1185">Reference proteome</keyword>